<keyword evidence="2 4" id="KW-0808">Transferase</keyword>
<dbReference type="InterPro" id="IPR035902">
    <property type="entry name" value="Nuc_phospho_transferase"/>
</dbReference>
<evidence type="ECO:0000256" key="1">
    <source>
        <dbReference type="ARBA" id="ARBA00022676"/>
    </source>
</evidence>
<dbReference type="PANTHER" id="PTHR43285:SF2">
    <property type="entry name" value="ANTHRANILATE PHOSPHORIBOSYLTRANSFERASE"/>
    <property type="match status" value="1"/>
</dbReference>
<evidence type="ECO:0000256" key="2">
    <source>
        <dbReference type="ARBA" id="ARBA00022679"/>
    </source>
</evidence>
<evidence type="ECO:0000313" key="5">
    <source>
        <dbReference type="Proteomes" id="UP000294656"/>
    </source>
</evidence>
<dbReference type="GO" id="GO:0005829">
    <property type="term" value="C:cytosol"/>
    <property type="evidence" value="ECO:0007669"/>
    <property type="project" value="TreeGrafter"/>
</dbReference>
<dbReference type="RefSeq" id="WP_133501782.1">
    <property type="nucleotide sequence ID" value="NZ_SNXC01000001.1"/>
</dbReference>
<keyword evidence="1 4" id="KW-0328">Glycosyltransferase</keyword>
<evidence type="ECO:0000313" key="4">
    <source>
        <dbReference type="EMBL" id="TDP01849.1"/>
    </source>
</evidence>
<dbReference type="GO" id="GO:0000162">
    <property type="term" value="P:L-tryptophan biosynthetic process"/>
    <property type="evidence" value="ECO:0007669"/>
    <property type="project" value="InterPro"/>
</dbReference>
<dbReference type="Proteomes" id="UP000294656">
    <property type="component" value="Unassembled WGS sequence"/>
</dbReference>
<reference evidence="4 5" key="1">
    <citation type="submission" date="2019-03" db="EMBL/GenBank/DDBJ databases">
        <title>Genomic Encyclopedia of Type Strains, Phase III (KMG-III): the genomes of soil and plant-associated and newly described type strains.</title>
        <authorList>
            <person name="Whitman W."/>
        </authorList>
    </citation>
    <scope>NUCLEOTIDE SEQUENCE [LARGE SCALE GENOMIC DNA]</scope>
    <source>
        <strain evidence="4 5">CECT 7378</strain>
    </source>
</reference>
<gene>
    <name evidence="4" type="ORF">DFP79_0023</name>
</gene>
<organism evidence="4 5">
    <name type="scientific">Marinomonas balearica</name>
    <dbReference type="NCBI Taxonomy" id="491947"/>
    <lineage>
        <taxon>Bacteria</taxon>
        <taxon>Pseudomonadati</taxon>
        <taxon>Pseudomonadota</taxon>
        <taxon>Gammaproteobacteria</taxon>
        <taxon>Oceanospirillales</taxon>
        <taxon>Oceanospirillaceae</taxon>
        <taxon>Marinomonas</taxon>
    </lineage>
</organism>
<dbReference type="AlphaFoldDB" id="A0A4R6MIN5"/>
<dbReference type="Pfam" id="PF02885">
    <property type="entry name" value="Glycos_trans_3N"/>
    <property type="match status" value="1"/>
</dbReference>
<dbReference type="PANTHER" id="PTHR43285">
    <property type="entry name" value="ANTHRANILATE PHOSPHORIBOSYLTRANSFERASE"/>
    <property type="match status" value="1"/>
</dbReference>
<dbReference type="Gene3D" id="3.40.1030.10">
    <property type="entry name" value="Nucleoside phosphorylase/phosphoribosyltransferase catalytic domain"/>
    <property type="match status" value="1"/>
</dbReference>
<dbReference type="SUPFAM" id="SSF47648">
    <property type="entry name" value="Nucleoside phosphorylase/phosphoribosyltransferase N-terminal domain"/>
    <property type="match status" value="1"/>
</dbReference>
<evidence type="ECO:0000259" key="3">
    <source>
        <dbReference type="Pfam" id="PF02885"/>
    </source>
</evidence>
<dbReference type="InterPro" id="IPR036320">
    <property type="entry name" value="Glycosyl_Trfase_fam3_N_dom_sf"/>
</dbReference>
<feature type="domain" description="Glycosyl transferase family 3 N-terminal" evidence="3">
    <location>
        <begin position="7"/>
        <end position="71"/>
    </location>
</feature>
<dbReference type="NCBIfam" id="NF006564">
    <property type="entry name" value="PRK09071.1"/>
    <property type="match status" value="1"/>
</dbReference>
<dbReference type="InterPro" id="IPR017459">
    <property type="entry name" value="Glycosyl_Trfase_fam3_N_dom"/>
</dbReference>
<dbReference type="SUPFAM" id="SSF52418">
    <property type="entry name" value="Nucleoside phosphorylase/phosphoribosyltransferase catalytic domain"/>
    <property type="match status" value="1"/>
</dbReference>
<sequence>MIDDFKHFIKILGRGKKGTRSLTSEEAQLAMQMILNNQALPEQIGAFWMLIRIREETVAETVGFTRAVREFLAQNRTNASQVDIDWPAYAGKRNELPWFLLSALTLAQAGYKVAMHGHSFDEENRIYVQETIQWLGLSSADTIQEAEENLERGNFTYVPLNAISTNLAELMDLKLTLGLRSPVNTVVRMMNPFNAKHSVHGVFHKGYDELHLDAAEILKDPSVAVFRGGNGEAEVNPERDVTVGFLKGNTNQVPDWQTWNKAEQQHVRQKDNLDPIRLLEHWSGSSEDAFGQQAVLQTLTVVVMMLFPDFNREQALKKAEVLWQQRDKQCFKRTQVA</sequence>
<proteinExistence type="predicted"/>
<dbReference type="InterPro" id="IPR005940">
    <property type="entry name" value="Anthranilate_Pribosyl_Tfrase"/>
</dbReference>
<keyword evidence="5" id="KW-1185">Reference proteome</keyword>
<dbReference type="Gene3D" id="1.20.970.10">
    <property type="entry name" value="Transferase, Pyrimidine Nucleoside Phosphorylase, Chain C"/>
    <property type="match status" value="1"/>
</dbReference>
<dbReference type="OrthoDB" id="9768896at2"/>
<dbReference type="GO" id="GO:0004048">
    <property type="term" value="F:anthranilate phosphoribosyltransferase activity"/>
    <property type="evidence" value="ECO:0007669"/>
    <property type="project" value="InterPro"/>
</dbReference>
<protein>
    <submittedName>
        <fullName evidence="4">Anthranilate phosphoribosyltransferase</fullName>
    </submittedName>
</protein>
<comment type="caution">
    <text evidence="4">The sequence shown here is derived from an EMBL/GenBank/DDBJ whole genome shotgun (WGS) entry which is preliminary data.</text>
</comment>
<dbReference type="EMBL" id="SNXC01000001">
    <property type="protein sequence ID" value="TDP01849.1"/>
    <property type="molecule type" value="Genomic_DNA"/>
</dbReference>
<name>A0A4R6MIN5_9GAMM</name>
<accession>A0A4R6MIN5</accession>